<feature type="transmembrane region" description="Helical" evidence="8">
    <location>
        <begin position="525"/>
        <end position="544"/>
    </location>
</feature>
<sequence>MFAALGRFVVRRRWWVIAAWVVAAVAIVASAPKLKSTSDEASFLPSHYESIQAQNVQEEAFPQAATPAAIVVLERADGAALTAADSAKVAEIGAALTAAKVPNVTAVQTGKPSPNKLIQTIGVQMTELSGANDKRQSDAAKVLRADLQEKLAGTALKGGITGTAAQALDSEKSGNRAEAIIGIATIGLIIILLLVIFRSPIIALLPIITIGLVSQIATGFIGWANEAFNLKTDSSVTSLLIVVLFGVGTDYILFLMFRYRERLRAGEDPKTAMVAAVTRVGEAIASAAGAVIIAFLILSLSTLGLFKSLGPALAIAVAVTLLAGLTLIPAIVSLLGTRVFWPSKSWRREPTGARFAAIGTAMGRHPGRFALASGGVLVALSIAALGFHPNFDLSGGSTASDAESSVYNDELLKGLPAGATEPTQIYLRSTAHTALTGTETAAYHDALAKVGGVGQVAPAELSPDRTVAYYQVTLADKPESSTAIDTVRGPLRSTAHTAAPAGTTAVVGGITAVYVDIQKAVNHDYTVVFPIAALLIMLILGLLLRSVVAPLYLMLSVGLGFTATLGATVLIFQHAGGEPGLIFMLPIIMYLFVVALGTDYNILMIARLREEAREGRDPREAAAMSLRHTGPTVAAAGVILAGTFASLMLAGNSTLTQMGFAISFGIAVAAFVMAMFFTPSLTALIGHAAWWPGHADTGPPTEGRTVEIPHQGGSHRRTRI</sequence>
<evidence type="ECO:0000256" key="7">
    <source>
        <dbReference type="SAM" id="MobiDB-lite"/>
    </source>
</evidence>
<dbReference type="PROSITE" id="PS50156">
    <property type="entry name" value="SSD"/>
    <property type="match status" value="1"/>
</dbReference>
<feature type="transmembrane region" description="Helical" evidence="8">
    <location>
        <begin position="657"/>
        <end position="677"/>
    </location>
</feature>
<feature type="transmembrane region" description="Helical" evidence="8">
    <location>
        <begin position="179"/>
        <end position="197"/>
    </location>
</feature>
<accession>A0A1V2I4T8</accession>
<feature type="domain" description="SSD" evidence="9">
    <location>
        <begin position="202"/>
        <end position="334"/>
    </location>
</feature>
<evidence type="ECO:0000256" key="4">
    <source>
        <dbReference type="ARBA" id="ARBA00022692"/>
    </source>
</evidence>
<organism evidence="10 11">
    <name type="scientific">Pseudofrankia asymbiotica</name>
    <dbReference type="NCBI Taxonomy" id="1834516"/>
    <lineage>
        <taxon>Bacteria</taxon>
        <taxon>Bacillati</taxon>
        <taxon>Actinomycetota</taxon>
        <taxon>Actinomycetes</taxon>
        <taxon>Frankiales</taxon>
        <taxon>Frankiaceae</taxon>
        <taxon>Pseudofrankia</taxon>
    </lineage>
</organism>
<feature type="transmembrane region" description="Helical" evidence="8">
    <location>
        <begin position="369"/>
        <end position="387"/>
    </location>
</feature>
<feature type="transmembrane region" description="Helical" evidence="8">
    <location>
        <begin position="204"/>
        <end position="224"/>
    </location>
</feature>
<evidence type="ECO:0000256" key="5">
    <source>
        <dbReference type="ARBA" id="ARBA00022989"/>
    </source>
</evidence>
<evidence type="ECO:0000259" key="9">
    <source>
        <dbReference type="PROSITE" id="PS50156"/>
    </source>
</evidence>
<name>A0A1V2I4T8_9ACTN</name>
<keyword evidence="3" id="KW-1003">Cell membrane</keyword>
<evidence type="ECO:0000256" key="1">
    <source>
        <dbReference type="ARBA" id="ARBA00004651"/>
    </source>
</evidence>
<dbReference type="InterPro" id="IPR004869">
    <property type="entry name" value="MMPL_dom"/>
</dbReference>
<dbReference type="Proteomes" id="UP000188929">
    <property type="component" value="Unassembled WGS sequence"/>
</dbReference>
<keyword evidence="4 8" id="KW-0812">Transmembrane</keyword>
<feature type="transmembrane region" description="Helical" evidence="8">
    <location>
        <begin position="581"/>
        <end position="603"/>
    </location>
</feature>
<reference evidence="11" key="1">
    <citation type="submission" date="2016-10" db="EMBL/GenBank/DDBJ databases">
        <title>Frankia sp. NRRL B-16386 Genome sequencing.</title>
        <authorList>
            <person name="Ghodhbane-Gtari F."/>
            <person name="Swanson E."/>
            <person name="Gueddou A."/>
            <person name="Hezbri K."/>
            <person name="Ktari K."/>
            <person name="Nouioui I."/>
            <person name="Morris K."/>
            <person name="Simpson S."/>
            <person name="Abebe-Akele F."/>
            <person name="Thomas K."/>
            <person name="Gtari M."/>
            <person name="Tisa L.S."/>
        </authorList>
    </citation>
    <scope>NUCLEOTIDE SEQUENCE [LARGE SCALE GENOMIC DNA]</scope>
    <source>
        <strain evidence="11">NRRL B-16386</strain>
    </source>
</reference>
<evidence type="ECO:0000256" key="8">
    <source>
        <dbReference type="SAM" id="Phobius"/>
    </source>
</evidence>
<dbReference type="PANTHER" id="PTHR33406:SF6">
    <property type="entry name" value="MEMBRANE PROTEIN YDGH-RELATED"/>
    <property type="match status" value="1"/>
</dbReference>
<dbReference type="Pfam" id="PF03176">
    <property type="entry name" value="MMPL"/>
    <property type="match status" value="2"/>
</dbReference>
<dbReference type="GO" id="GO:0005886">
    <property type="term" value="C:plasma membrane"/>
    <property type="evidence" value="ECO:0007669"/>
    <property type="project" value="UniProtKB-SubCell"/>
</dbReference>
<feature type="transmembrane region" description="Helical" evidence="8">
    <location>
        <begin position="551"/>
        <end position="575"/>
    </location>
</feature>
<keyword evidence="11" id="KW-1185">Reference proteome</keyword>
<dbReference type="PANTHER" id="PTHR33406">
    <property type="entry name" value="MEMBRANE PROTEIN MJ1562-RELATED"/>
    <property type="match status" value="1"/>
</dbReference>
<dbReference type="InterPro" id="IPR050545">
    <property type="entry name" value="Mycobact_MmpL"/>
</dbReference>
<evidence type="ECO:0000256" key="3">
    <source>
        <dbReference type="ARBA" id="ARBA00022475"/>
    </source>
</evidence>
<comment type="subcellular location">
    <subcellularLocation>
        <location evidence="1">Cell membrane</location>
        <topology evidence="1">Multi-pass membrane protein</topology>
    </subcellularLocation>
</comment>
<comment type="caution">
    <text evidence="10">The sequence shown here is derived from an EMBL/GenBank/DDBJ whole genome shotgun (WGS) entry which is preliminary data.</text>
</comment>
<dbReference type="SUPFAM" id="SSF82866">
    <property type="entry name" value="Multidrug efflux transporter AcrB transmembrane domain"/>
    <property type="match status" value="2"/>
</dbReference>
<proteinExistence type="inferred from homology"/>
<keyword evidence="6 8" id="KW-0472">Membrane</keyword>
<dbReference type="InterPro" id="IPR000731">
    <property type="entry name" value="SSD"/>
</dbReference>
<gene>
    <name evidence="10" type="ORF">BL253_26020</name>
</gene>
<feature type="transmembrane region" description="Helical" evidence="8">
    <location>
        <begin position="236"/>
        <end position="259"/>
    </location>
</feature>
<protein>
    <recommendedName>
        <fullName evidence="9">SSD domain-containing protein</fullName>
    </recommendedName>
</protein>
<evidence type="ECO:0000256" key="6">
    <source>
        <dbReference type="ARBA" id="ARBA00023136"/>
    </source>
</evidence>
<dbReference type="Gene3D" id="1.20.1640.10">
    <property type="entry name" value="Multidrug efflux transporter AcrB transmembrane domain"/>
    <property type="match status" value="2"/>
</dbReference>
<feature type="transmembrane region" description="Helical" evidence="8">
    <location>
        <begin position="633"/>
        <end position="651"/>
    </location>
</feature>
<feature type="transmembrane region" description="Helical" evidence="8">
    <location>
        <begin position="280"/>
        <end position="306"/>
    </location>
</feature>
<evidence type="ECO:0000313" key="11">
    <source>
        <dbReference type="Proteomes" id="UP000188929"/>
    </source>
</evidence>
<feature type="transmembrane region" description="Helical" evidence="8">
    <location>
        <begin position="312"/>
        <end position="341"/>
    </location>
</feature>
<feature type="region of interest" description="Disordered" evidence="7">
    <location>
        <begin position="695"/>
        <end position="720"/>
    </location>
</feature>
<feature type="unsure residue" description="I or L" evidence="10">
    <location>
        <position position="534"/>
    </location>
</feature>
<keyword evidence="5 8" id="KW-1133">Transmembrane helix</keyword>
<comment type="similarity">
    <text evidence="2">Belongs to the resistance-nodulation-cell division (RND) (TC 2.A.6) family. MmpL subfamily.</text>
</comment>
<dbReference type="STRING" id="1834516.BL253_26020"/>
<dbReference type="OrthoDB" id="2365435at2"/>
<evidence type="ECO:0000256" key="2">
    <source>
        <dbReference type="ARBA" id="ARBA00010157"/>
    </source>
</evidence>
<evidence type="ECO:0000313" key="10">
    <source>
        <dbReference type="EMBL" id="ONH25971.1"/>
    </source>
</evidence>
<dbReference type="RefSeq" id="WP_076820019.1">
    <property type="nucleotide sequence ID" value="NZ_MOMC01000055.1"/>
</dbReference>
<dbReference type="EMBL" id="MOMC01000055">
    <property type="protein sequence ID" value="ONH25971.1"/>
    <property type="molecule type" value="Genomic_DNA"/>
</dbReference>
<dbReference type="AlphaFoldDB" id="A0A1V2I4T8"/>